<keyword evidence="2" id="KW-1185">Reference proteome</keyword>
<sequence length="213" mass="22734">MGGGSMGRSVRLGWLLIGSILVLTIGSHRPTSAQFGGAGGGFGQAVPPDPAEGPAPRIHVAIPYSEAAVRITGLLDRPITMPFDSDTPLGDALEYIRQATAEAEGGMEQGIPIYVDEIGLQDAEQSLQSPIRISLEGIPLKTTLRLMLDQLDLVYEVLPEGLLLITSKESENSAADPMLLLLDEVRALRAEVRELKGLIEARPESRREASSGK</sequence>
<dbReference type="EMBL" id="CP036426">
    <property type="protein sequence ID" value="QDV37139.1"/>
    <property type="molecule type" value="Genomic_DNA"/>
</dbReference>
<reference evidence="1 2" key="1">
    <citation type="submission" date="2019-02" db="EMBL/GenBank/DDBJ databases">
        <title>Deep-cultivation of Planctomycetes and their phenomic and genomic characterization uncovers novel biology.</title>
        <authorList>
            <person name="Wiegand S."/>
            <person name="Jogler M."/>
            <person name="Boedeker C."/>
            <person name="Pinto D."/>
            <person name="Vollmers J."/>
            <person name="Rivas-Marin E."/>
            <person name="Kohn T."/>
            <person name="Peeters S.H."/>
            <person name="Heuer A."/>
            <person name="Rast P."/>
            <person name="Oberbeckmann S."/>
            <person name="Bunk B."/>
            <person name="Jeske O."/>
            <person name="Meyerdierks A."/>
            <person name="Storesund J.E."/>
            <person name="Kallscheuer N."/>
            <person name="Luecker S."/>
            <person name="Lage O.M."/>
            <person name="Pohl T."/>
            <person name="Merkel B.J."/>
            <person name="Hornburger P."/>
            <person name="Mueller R.-W."/>
            <person name="Bruemmer F."/>
            <person name="Labrenz M."/>
            <person name="Spormann A.M."/>
            <person name="Op den Camp H."/>
            <person name="Overmann J."/>
            <person name="Amann R."/>
            <person name="Jetten M.S.M."/>
            <person name="Mascher T."/>
            <person name="Medema M.H."/>
            <person name="Devos D.P."/>
            <person name="Kaster A.-K."/>
            <person name="Ovreas L."/>
            <person name="Rohde M."/>
            <person name="Galperin M.Y."/>
            <person name="Jogler C."/>
        </authorList>
    </citation>
    <scope>NUCLEOTIDE SEQUENCE [LARGE SCALE GENOMIC DNA]</scope>
    <source>
        <strain evidence="1 2">ElP</strain>
    </source>
</reference>
<evidence type="ECO:0000313" key="1">
    <source>
        <dbReference type="EMBL" id="QDV37139.1"/>
    </source>
</evidence>
<organism evidence="1 2">
    <name type="scientific">Tautonia plasticadhaerens</name>
    <dbReference type="NCBI Taxonomy" id="2527974"/>
    <lineage>
        <taxon>Bacteria</taxon>
        <taxon>Pseudomonadati</taxon>
        <taxon>Planctomycetota</taxon>
        <taxon>Planctomycetia</taxon>
        <taxon>Isosphaerales</taxon>
        <taxon>Isosphaeraceae</taxon>
        <taxon>Tautonia</taxon>
    </lineage>
</organism>
<accession>A0A518H8F9</accession>
<evidence type="ECO:0000313" key="2">
    <source>
        <dbReference type="Proteomes" id="UP000317835"/>
    </source>
</evidence>
<name>A0A518H8F9_9BACT</name>
<dbReference type="Proteomes" id="UP000317835">
    <property type="component" value="Chromosome"/>
</dbReference>
<protein>
    <submittedName>
        <fullName evidence="1">Uncharacterized protein</fullName>
    </submittedName>
</protein>
<dbReference type="KEGG" id="tpla:ElP_50720"/>
<dbReference type="AlphaFoldDB" id="A0A518H8F9"/>
<gene>
    <name evidence="1" type="ORF">ElP_50720</name>
</gene>
<proteinExistence type="predicted"/>